<keyword evidence="2" id="KW-1185">Reference proteome</keyword>
<evidence type="ECO:0000313" key="1">
    <source>
        <dbReference type="EMBL" id="CAD8185064.1"/>
    </source>
</evidence>
<reference evidence="1" key="1">
    <citation type="submission" date="2021-01" db="EMBL/GenBank/DDBJ databases">
        <authorList>
            <consortium name="Genoscope - CEA"/>
            <person name="William W."/>
        </authorList>
    </citation>
    <scope>NUCLEOTIDE SEQUENCE</scope>
</reference>
<comment type="caution">
    <text evidence="1">The sequence shown here is derived from an EMBL/GenBank/DDBJ whole genome shotgun (WGS) entry which is preliminary data.</text>
</comment>
<protein>
    <submittedName>
        <fullName evidence="1">Uncharacterized protein</fullName>
    </submittedName>
</protein>
<evidence type="ECO:0000313" key="2">
    <source>
        <dbReference type="Proteomes" id="UP000683925"/>
    </source>
</evidence>
<dbReference type="Proteomes" id="UP000683925">
    <property type="component" value="Unassembled WGS sequence"/>
</dbReference>
<accession>A0A8S1W4R4</accession>
<proteinExistence type="predicted"/>
<dbReference type="EMBL" id="CAJJDP010000083">
    <property type="protein sequence ID" value="CAD8185064.1"/>
    <property type="molecule type" value="Genomic_DNA"/>
</dbReference>
<sequence>MKQDQAISLEKEDTSGSCQDIQKLYYPDVLFNYQCCSVKIESILQ</sequence>
<name>A0A8S1W4R4_PAROT</name>
<gene>
    <name evidence="1" type="ORF">POCTA_138.1.T0840212</name>
</gene>
<organism evidence="1 2">
    <name type="scientific">Paramecium octaurelia</name>
    <dbReference type="NCBI Taxonomy" id="43137"/>
    <lineage>
        <taxon>Eukaryota</taxon>
        <taxon>Sar</taxon>
        <taxon>Alveolata</taxon>
        <taxon>Ciliophora</taxon>
        <taxon>Intramacronucleata</taxon>
        <taxon>Oligohymenophorea</taxon>
        <taxon>Peniculida</taxon>
        <taxon>Parameciidae</taxon>
        <taxon>Paramecium</taxon>
    </lineage>
</organism>
<dbReference type="AlphaFoldDB" id="A0A8S1W4R4"/>